<dbReference type="EMBL" id="SMFQ01000002">
    <property type="protein sequence ID" value="TCJ88762.1"/>
    <property type="molecule type" value="Genomic_DNA"/>
</dbReference>
<dbReference type="RefSeq" id="WP_207906931.1">
    <property type="nucleotide sequence ID" value="NZ_BAAAFU010000008.1"/>
</dbReference>
<proteinExistence type="predicted"/>
<accession>A0A4R1F7U1</accession>
<comment type="caution">
    <text evidence="2">The sequence shown here is derived from an EMBL/GenBank/DDBJ whole genome shotgun (WGS) entry which is preliminary data.</text>
</comment>
<sequence length="338" mass="36692">MKSHIMTKHSSTDAIRFATTVAMMTAITATMFLSAPAKAEQPSFTTGVATQTNAGLIDCGDRSRVSAVGEIKSEDGKTWTVPADTQFTTATKATDLYNECGGKKLDSLADLDLSTVPVVDASGNGAGKEIFTAYIFPDNYFELYINGVLIAVDPVPFTPFNANVVRFKTDYPFNISVKMVDWEETLGLGMESNRGTKFHAGDGGFVAHFQDADGKTVALTDSSWKAQTYYTAPIVNRKCLVINGGVRDSSACNQQSVTSFETASAAHWAIPENWMKTDFDDSAWPAASTFSNDTVGVDNKKSYTNFTEIFDTKGADAEFIWSSNLVLDNLVLLRKTVK</sequence>
<evidence type="ECO:0000313" key="2">
    <source>
        <dbReference type="EMBL" id="TCJ88762.1"/>
    </source>
</evidence>
<evidence type="ECO:0000313" key="3">
    <source>
        <dbReference type="Proteomes" id="UP000294887"/>
    </source>
</evidence>
<dbReference type="AlphaFoldDB" id="A0A4R1F7U1"/>
<feature type="signal peptide" evidence="1">
    <location>
        <begin position="1"/>
        <end position="39"/>
    </location>
</feature>
<organism evidence="2 3">
    <name type="scientific">Cocleimonas flava</name>
    <dbReference type="NCBI Taxonomy" id="634765"/>
    <lineage>
        <taxon>Bacteria</taxon>
        <taxon>Pseudomonadati</taxon>
        <taxon>Pseudomonadota</taxon>
        <taxon>Gammaproteobacteria</taxon>
        <taxon>Thiotrichales</taxon>
        <taxon>Thiotrichaceae</taxon>
        <taxon>Cocleimonas</taxon>
    </lineage>
</organism>
<dbReference type="Proteomes" id="UP000294887">
    <property type="component" value="Unassembled WGS sequence"/>
</dbReference>
<keyword evidence="3" id="KW-1185">Reference proteome</keyword>
<dbReference type="Gene3D" id="2.60.120.260">
    <property type="entry name" value="Galactose-binding domain-like"/>
    <property type="match status" value="1"/>
</dbReference>
<reference evidence="2 3" key="1">
    <citation type="submission" date="2019-03" db="EMBL/GenBank/DDBJ databases">
        <title>Genomic Encyclopedia of Type Strains, Phase IV (KMG-IV): sequencing the most valuable type-strain genomes for metagenomic binning, comparative biology and taxonomic classification.</title>
        <authorList>
            <person name="Goeker M."/>
        </authorList>
    </citation>
    <scope>NUCLEOTIDE SEQUENCE [LARGE SCALE GENOMIC DNA]</scope>
    <source>
        <strain evidence="2 3">DSM 24830</strain>
    </source>
</reference>
<evidence type="ECO:0000256" key="1">
    <source>
        <dbReference type="SAM" id="SignalP"/>
    </source>
</evidence>
<name>A0A4R1F7U1_9GAMM</name>
<gene>
    <name evidence="2" type="ORF">EV695_0621</name>
</gene>
<protein>
    <submittedName>
        <fullName evidence="2">Uncharacterized protein</fullName>
    </submittedName>
</protein>
<keyword evidence="1" id="KW-0732">Signal</keyword>
<feature type="chain" id="PRO_5020769872" evidence="1">
    <location>
        <begin position="40"/>
        <end position="338"/>
    </location>
</feature>